<dbReference type="GO" id="GO:0019120">
    <property type="term" value="F:hydrolase activity, acting on acid halide bonds, in C-halide compounds"/>
    <property type="evidence" value="ECO:0007669"/>
    <property type="project" value="InterPro"/>
</dbReference>
<accession>A0A9W6LWY2</accession>
<dbReference type="Gene3D" id="3.40.50.1000">
    <property type="entry name" value="HAD superfamily/HAD-like"/>
    <property type="match status" value="1"/>
</dbReference>
<dbReference type="RefSeq" id="WP_271173356.1">
    <property type="nucleotide sequence ID" value="NZ_BSEJ01000007.1"/>
</dbReference>
<comment type="caution">
    <text evidence="3">The sequence shown here is derived from an EMBL/GenBank/DDBJ whole genome shotgun (WGS) entry which is preliminary data.</text>
</comment>
<dbReference type="InterPro" id="IPR023214">
    <property type="entry name" value="HAD_sf"/>
</dbReference>
<evidence type="ECO:0000313" key="4">
    <source>
        <dbReference type="Proteomes" id="UP001142462"/>
    </source>
</evidence>
<dbReference type="Gene3D" id="1.10.150.240">
    <property type="entry name" value="Putative phosphatase, domain 2"/>
    <property type="match status" value="1"/>
</dbReference>
<reference evidence="3" key="1">
    <citation type="journal article" date="2014" name="Int. J. Syst. Evol. Microbiol.">
        <title>Complete genome sequence of Corynebacterium casei LMG S-19264T (=DSM 44701T), isolated from a smear-ripened cheese.</title>
        <authorList>
            <consortium name="US DOE Joint Genome Institute (JGI-PGF)"/>
            <person name="Walter F."/>
            <person name="Albersmeier A."/>
            <person name="Kalinowski J."/>
            <person name="Ruckert C."/>
        </authorList>
    </citation>
    <scope>NUCLEOTIDE SEQUENCE</scope>
    <source>
        <strain evidence="3">VKM Ac-1020</strain>
    </source>
</reference>
<dbReference type="PRINTS" id="PR00413">
    <property type="entry name" value="HADHALOGNASE"/>
</dbReference>
<dbReference type="Pfam" id="PF00702">
    <property type="entry name" value="Hydrolase"/>
    <property type="match status" value="1"/>
</dbReference>
<gene>
    <name evidence="3" type="ORF">GCM10017576_17780</name>
</gene>
<dbReference type="SFLD" id="SFLDG01129">
    <property type="entry name" value="C1.5:_HAD__Beta-PGM__Phosphata"/>
    <property type="match status" value="1"/>
</dbReference>
<evidence type="ECO:0000256" key="2">
    <source>
        <dbReference type="ARBA" id="ARBA00022801"/>
    </source>
</evidence>
<dbReference type="AlphaFoldDB" id="A0A9W6LWY2"/>
<dbReference type="SFLD" id="SFLDS00003">
    <property type="entry name" value="Haloacid_Dehalogenase"/>
    <property type="match status" value="1"/>
</dbReference>
<evidence type="ECO:0000313" key="3">
    <source>
        <dbReference type="EMBL" id="GLJ61648.1"/>
    </source>
</evidence>
<dbReference type="InterPro" id="IPR036412">
    <property type="entry name" value="HAD-like_sf"/>
</dbReference>
<sequence length="233" mass="25306">MSRAHRNVVESSARPRTFVFDIVGTLTDEVGTVQRVVAEVLRLSDADSLAFAREWQARLGSEVDAVVRGERDWADYESLRSEALSGVLQERQQRPGRAQLKALRRVGCSLAAFPGAADELTALAESARVVGLTNSTLPAASAFSATAGLRWHALLSADLVRAFKPQPEAYRFAIDALGLIPEECVFVAAHPWDLDAAKGFGFQTAYYPRPHADAPAASDAYDYTISSLRELVS</sequence>
<dbReference type="EMBL" id="BSEJ01000007">
    <property type="protein sequence ID" value="GLJ61648.1"/>
    <property type="molecule type" value="Genomic_DNA"/>
</dbReference>
<keyword evidence="4" id="KW-1185">Reference proteome</keyword>
<name>A0A9W6LWY2_9MICO</name>
<dbReference type="InterPro" id="IPR023198">
    <property type="entry name" value="PGP-like_dom2"/>
</dbReference>
<dbReference type="PANTHER" id="PTHR43316:SF3">
    <property type="entry name" value="HALOACID DEHALOGENASE, TYPE II (AFU_ORTHOLOGUE AFUA_2G07750)-RELATED"/>
    <property type="match status" value="1"/>
</dbReference>
<reference evidence="3" key="2">
    <citation type="submission" date="2023-01" db="EMBL/GenBank/DDBJ databases">
        <authorList>
            <person name="Sun Q."/>
            <person name="Evtushenko L."/>
        </authorList>
    </citation>
    <scope>NUCLEOTIDE SEQUENCE</scope>
    <source>
        <strain evidence="3">VKM Ac-1020</strain>
    </source>
</reference>
<protein>
    <submittedName>
        <fullName evidence="3">Haloacid dehalogenase</fullName>
    </submittedName>
</protein>
<dbReference type="SUPFAM" id="SSF56784">
    <property type="entry name" value="HAD-like"/>
    <property type="match status" value="1"/>
</dbReference>
<organism evidence="3 4">
    <name type="scientific">Microbacterium barkeri</name>
    <dbReference type="NCBI Taxonomy" id="33917"/>
    <lineage>
        <taxon>Bacteria</taxon>
        <taxon>Bacillati</taxon>
        <taxon>Actinomycetota</taxon>
        <taxon>Actinomycetes</taxon>
        <taxon>Micrococcales</taxon>
        <taxon>Microbacteriaceae</taxon>
        <taxon>Microbacterium</taxon>
    </lineage>
</organism>
<dbReference type="InterPro" id="IPR006328">
    <property type="entry name" value="2-HAD"/>
</dbReference>
<evidence type="ECO:0000256" key="1">
    <source>
        <dbReference type="ARBA" id="ARBA00008106"/>
    </source>
</evidence>
<dbReference type="PANTHER" id="PTHR43316">
    <property type="entry name" value="HYDROLASE, HALOACID DELAHOGENASE-RELATED"/>
    <property type="match status" value="1"/>
</dbReference>
<dbReference type="InterPro" id="IPR006439">
    <property type="entry name" value="HAD-SF_hydro_IA"/>
</dbReference>
<dbReference type="Proteomes" id="UP001142462">
    <property type="component" value="Unassembled WGS sequence"/>
</dbReference>
<dbReference type="NCBIfam" id="TIGR01428">
    <property type="entry name" value="HAD_type_II"/>
    <property type="match status" value="1"/>
</dbReference>
<proteinExistence type="inferred from homology"/>
<dbReference type="InterPro" id="IPR051540">
    <property type="entry name" value="S-2-haloacid_dehalogenase"/>
</dbReference>
<comment type="similarity">
    <text evidence="1">Belongs to the HAD-like hydrolase superfamily. S-2-haloalkanoic acid dehalogenase family.</text>
</comment>
<keyword evidence="2" id="KW-0378">Hydrolase</keyword>
<dbReference type="NCBIfam" id="TIGR01493">
    <property type="entry name" value="HAD-SF-IA-v2"/>
    <property type="match status" value="1"/>
</dbReference>